<gene>
    <name evidence="1" type="ORF">OHU17_16655</name>
</gene>
<evidence type="ECO:0000313" key="2">
    <source>
        <dbReference type="Proteomes" id="UP001432075"/>
    </source>
</evidence>
<name>A0ABZ1RN39_9ACTN</name>
<dbReference type="EMBL" id="CP108057">
    <property type="protein sequence ID" value="WUO47354.1"/>
    <property type="molecule type" value="Genomic_DNA"/>
</dbReference>
<reference evidence="1" key="1">
    <citation type="submission" date="2022-10" db="EMBL/GenBank/DDBJ databases">
        <title>The complete genomes of actinobacterial strains from the NBC collection.</title>
        <authorList>
            <person name="Joergensen T.S."/>
            <person name="Alvarez Arevalo M."/>
            <person name="Sterndorff E.B."/>
            <person name="Faurdal D."/>
            <person name="Vuksanovic O."/>
            <person name="Mourched A.-S."/>
            <person name="Charusanti P."/>
            <person name="Shaw S."/>
            <person name="Blin K."/>
            <person name="Weber T."/>
        </authorList>
    </citation>
    <scope>NUCLEOTIDE SEQUENCE</scope>
    <source>
        <strain evidence="1">NBC_00283</strain>
    </source>
</reference>
<protein>
    <submittedName>
        <fullName evidence="1">Uncharacterized protein</fullName>
    </submittedName>
</protein>
<proteinExistence type="predicted"/>
<dbReference type="RefSeq" id="WP_328776108.1">
    <property type="nucleotide sequence ID" value="NZ_CP108057.1"/>
</dbReference>
<evidence type="ECO:0000313" key="1">
    <source>
        <dbReference type="EMBL" id="WUO47354.1"/>
    </source>
</evidence>
<dbReference type="Proteomes" id="UP001432075">
    <property type="component" value="Chromosome"/>
</dbReference>
<accession>A0ABZ1RN39</accession>
<keyword evidence="2" id="KW-1185">Reference proteome</keyword>
<sequence>MRFLRAVWDALTVFGALSMQGYGVVDPPVEGPPAGHPERVTPEVPLSRLERELAAELAVWGSRGSGW</sequence>
<organism evidence="1 2">
    <name type="scientific">Streptomyces goshikiensis</name>
    <dbReference type="NCBI Taxonomy" id="1942"/>
    <lineage>
        <taxon>Bacteria</taxon>
        <taxon>Bacillati</taxon>
        <taxon>Actinomycetota</taxon>
        <taxon>Actinomycetes</taxon>
        <taxon>Kitasatosporales</taxon>
        <taxon>Streptomycetaceae</taxon>
        <taxon>Streptomyces</taxon>
    </lineage>
</organism>
<dbReference type="InterPro" id="IPR045701">
    <property type="entry name" value="DUF6059"/>
</dbReference>
<dbReference type="Pfam" id="PF19534">
    <property type="entry name" value="DUF6059"/>
    <property type="match status" value="1"/>
</dbReference>